<keyword evidence="2" id="KW-1185">Reference proteome</keyword>
<evidence type="ECO:0000313" key="2">
    <source>
        <dbReference type="Proteomes" id="UP000680706"/>
    </source>
</evidence>
<evidence type="ECO:0000313" key="1">
    <source>
        <dbReference type="EMBL" id="QUS54487.1"/>
    </source>
</evidence>
<dbReference type="Proteomes" id="UP000680706">
    <property type="component" value="Chromosome"/>
</dbReference>
<dbReference type="EMBL" id="CP074126">
    <property type="protein sequence ID" value="QUS54487.1"/>
    <property type="molecule type" value="Genomic_DNA"/>
</dbReference>
<proteinExistence type="predicted"/>
<gene>
    <name evidence="1" type="ORF">KGB56_13915</name>
</gene>
<name>A0ABX8AHE6_9HYPH</name>
<dbReference type="RefSeq" id="WP_075698835.1">
    <property type="nucleotide sequence ID" value="NZ_CP074126.1"/>
</dbReference>
<reference evidence="1 2" key="1">
    <citation type="journal article" date="2021" name="Angew. Chem. Int. Ed. Engl.">
        <title>A novel family of nonribosomal peptides modulate collective behavior in Pseudovibrio bacteria isolated from marine sponges.</title>
        <authorList>
            <person name="Ioca L.P."/>
            <person name="Dai Y."/>
            <person name="Kunakom S."/>
            <person name="Diaz-Espinosa J."/>
            <person name="Krunic A."/>
            <person name="Crnkovic C.M."/>
            <person name="Orjala J."/>
            <person name="Sanchez L.M."/>
            <person name="Ferreira A.G."/>
            <person name="Berlinck R.G.S."/>
            <person name="Eustaquio A.S."/>
        </authorList>
    </citation>
    <scope>NUCLEOTIDE SEQUENCE [LARGE SCALE GENOMIC DNA]</scope>
    <source>
        <strain evidence="1 2">Ab134</strain>
    </source>
</reference>
<organism evidence="1 2">
    <name type="scientific">Pseudovibrio brasiliensis</name>
    <dbReference type="NCBI Taxonomy" id="1898042"/>
    <lineage>
        <taxon>Bacteria</taxon>
        <taxon>Pseudomonadati</taxon>
        <taxon>Pseudomonadota</taxon>
        <taxon>Alphaproteobacteria</taxon>
        <taxon>Hyphomicrobiales</taxon>
        <taxon>Stappiaceae</taxon>
        <taxon>Pseudovibrio</taxon>
    </lineage>
</organism>
<sequence>MATPGDLVKTCFIEPMQGSFKKTPGTNPEAYFSSLSAKLSGFSEDALKAAASNLIERATSATWPYVGTITAACKSAQERLGAKESGQPNPVQAGYPWPEAVAVRVLINQDARLATSAALAGWHADLIDFVRREKRVPSMEEVEPFVVATMQRDARIAKQQQEALDVLRGEYNSKLEKLPANHRVQIMASSIANRRNRLAVMIAKEIEAREEVADDQL</sequence>
<protein>
    <submittedName>
        <fullName evidence="1">Uncharacterized protein</fullName>
    </submittedName>
</protein>
<accession>A0ABX8AHE6</accession>